<dbReference type="Proteomes" id="UP000576368">
    <property type="component" value="Unassembled WGS sequence"/>
</dbReference>
<protein>
    <submittedName>
        <fullName evidence="3">Uncharacterized protein</fullName>
    </submittedName>
</protein>
<proteinExistence type="predicted"/>
<evidence type="ECO:0000313" key="3">
    <source>
        <dbReference type="EMBL" id="NJC19755.1"/>
    </source>
</evidence>
<dbReference type="AlphaFoldDB" id="A0A7X6BKB4"/>
<evidence type="ECO:0000256" key="1">
    <source>
        <dbReference type="SAM" id="Coils"/>
    </source>
</evidence>
<reference evidence="3 5" key="2">
    <citation type="submission" date="2020-03" db="EMBL/GenBank/DDBJ databases">
        <title>Genomic Encyclopedia of Type Strains, Phase IV (KMG-IV): sequencing the most valuable type-strain genomes for metagenomic binning, comparative biology and taxonomic classification.</title>
        <authorList>
            <person name="Goeker M."/>
        </authorList>
    </citation>
    <scope>NUCLEOTIDE SEQUENCE [LARGE SCALE GENOMIC DNA]</scope>
    <source>
        <strain evidence="3 5">DSM 105722</strain>
    </source>
</reference>
<dbReference type="EMBL" id="JAATLI010000013">
    <property type="protein sequence ID" value="NJC19755.1"/>
    <property type="molecule type" value="Genomic_DNA"/>
</dbReference>
<keyword evidence="6" id="KW-1185">Reference proteome</keyword>
<sequence>MLDSTDKIVDNNQQTESEAKLVINNLNPEKMEDKNNSEKNSERSNTIVNSLNNSDRKISLEELINEFDLSATIKSLYQELKKAKEKLAQAKENRQKNALRKVARAKKALKEELQKNLLPTPIEKWKPKEEEGKLVIERKIEMVILGYAPSIINLSTTNDKLAMDIVNDDLLEKDSTKYLATADIFYQENIELRDLNGNIIPANTADVCYMLGSVKDQRIIQAIHKLNIDALVEGTDLRIIKNIQKREFTSIKELAKYCSTNTLLDRSLKGKEKLSLAVLATEDEFIKKISETCASEKMPASTAIKYYNLGKRFTNTELCNAARGILTGEFKYDLSCGDKIIAVLHELNFGEEIKKRYIIDAFASFTKLQNEKEEPYGFHTALEALRAFNTSDIKIIQATKTDKVNLIVSRLTARIPKEEMKA</sequence>
<dbReference type="GeneID" id="86892907"/>
<evidence type="ECO:0000256" key="2">
    <source>
        <dbReference type="SAM" id="MobiDB-lite"/>
    </source>
</evidence>
<keyword evidence="1" id="KW-0175">Coiled coil</keyword>
<feature type="region of interest" description="Disordered" evidence="2">
    <location>
        <begin position="27"/>
        <end position="46"/>
    </location>
</feature>
<dbReference type="Proteomes" id="UP001302374">
    <property type="component" value="Chromosome"/>
</dbReference>
<evidence type="ECO:0000313" key="6">
    <source>
        <dbReference type="Proteomes" id="UP001302374"/>
    </source>
</evidence>
<evidence type="ECO:0000313" key="4">
    <source>
        <dbReference type="EMBL" id="WOF13743.1"/>
    </source>
</evidence>
<feature type="compositionally biased region" description="Basic and acidic residues" evidence="2">
    <location>
        <begin position="29"/>
        <end position="42"/>
    </location>
</feature>
<dbReference type="RefSeq" id="WP_147344527.1">
    <property type="nucleotide sequence ID" value="NZ_BMPA01000012.1"/>
</dbReference>
<dbReference type="EMBL" id="CP043839">
    <property type="protein sequence ID" value="WOF13743.1"/>
    <property type="molecule type" value="Genomic_DNA"/>
</dbReference>
<accession>A0A7X6BKB4</accession>
<reference evidence="4 6" key="1">
    <citation type="submission" date="2019-09" db="EMBL/GenBank/DDBJ databases">
        <title>Butyricimonas paravirosa DSM 105722 (=214-4 = JCM 18677 = CCUG 65563).</title>
        <authorList>
            <person name="Le Roy T."/>
            <person name="Cani P.D."/>
        </authorList>
    </citation>
    <scope>NUCLEOTIDE SEQUENCE [LARGE SCALE GENOMIC DNA]</scope>
    <source>
        <strain evidence="4 6">DSM 105722</strain>
    </source>
</reference>
<organism evidence="3 5">
    <name type="scientific">Butyricimonas paravirosa</name>
    <dbReference type="NCBI Taxonomy" id="1472417"/>
    <lineage>
        <taxon>Bacteria</taxon>
        <taxon>Pseudomonadati</taxon>
        <taxon>Bacteroidota</taxon>
        <taxon>Bacteroidia</taxon>
        <taxon>Bacteroidales</taxon>
        <taxon>Odoribacteraceae</taxon>
        <taxon>Butyricimonas</taxon>
    </lineage>
</organism>
<feature type="coiled-coil region" evidence="1">
    <location>
        <begin position="73"/>
        <end position="116"/>
    </location>
</feature>
<evidence type="ECO:0000313" key="5">
    <source>
        <dbReference type="Proteomes" id="UP000576368"/>
    </source>
</evidence>
<gene>
    <name evidence="4" type="ORF">F1644_16390</name>
    <name evidence="3" type="ORF">GGR15_003393</name>
</gene>
<name>A0A7X6BKB4_9BACT</name>